<accession>V6U068</accession>
<gene>
    <name evidence="2" type="ORF">GSB_150608</name>
</gene>
<dbReference type="SUPFAM" id="SSF81837">
    <property type="entry name" value="BEACH domain"/>
    <property type="match status" value="1"/>
</dbReference>
<dbReference type="PANTHER" id="PTHR13743">
    <property type="entry name" value="BEIGE/BEACH-RELATED"/>
    <property type="match status" value="1"/>
</dbReference>
<dbReference type="VEuPathDB" id="GiardiaDB:GL50581_1569"/>
<dbReference type="OrthoDB" id="10254771at2759"/>
<reference evidence="3" key="1">
    <citation type="submission" date="2012-02" db="EMBL/GenBank/DDBJ databases">
        <title>Genome sequencing of Giardia lamblia Genotypes A2 and B isolates (DH and GS) and comparative analysis with the genomes of Genotypes A1 and E (WB and Pig).</title>
        <authorList>
            <person name="Adam R."/>
            <person name="Dahlstrom E."/>
            <person name="Martens C."/>
            <person name="Bruno D."/>
            <person name="Barbian K."/>
            <person name="Porcella S.F."/>
            <person name="Nash T."/>
        </authorList>
    </citation>
    <scope>NUCLEOTIDE SEQUENCE</scope>
    <source>
        <strain evidence="3">GS</strain>
    </source>
</reference>
<dbReference type="Gene3D" id="1.10.1540.10">
    <property type="entry name" value="BEACH domain"/>
    <property type="match status" value="1"/>
</dbReference>
<evidence type="ECO:0000259" key="1">
    <source>
        <dbReference type="PROSITE" id="PS50197"/>
    </source>
</evidence>
<dbReference type="Pfam" id="PF02138">
    <property type="entry name" value="Beach"/>
    <property type="match status" value="1"/>
</dbReference>
<protein>
    <submittedName>
        <fullName evidence="2">Putative beach protein</fullName>
    </submittedName>
</protein>
<dbReference type="InterPro" id="IPR000409">
    <property type="entry name" value="BEACH_dom"/>
</dbReference>
<dbReference type="VEuPathDB" id="GiardiaDB:GL50803_0086593"/>
<evidence type="ECO:0000313" key="2">
    <source>
        <dbReference type="EMBL" id="ESU42640.1"/>
    </source>
</evidence>
<dbReference type="VEuPathDB" id="GiardiaDB:DHA2_151482"/>
<organism evidence="2 3">
    <name type="scientific">Giardia intestinalis</name>
    <name type="common">Giardia lamblia</name>
    <dbReference type="NCBI Taxonomy" id="5741"/>
    <lineage>
        <taxon>Eukaryota</taxon>
        <taxon>Metamonada</taxon>
        <taxon>Diplomonadida</taxon>
        <taxon>Hexamitidae</taxon>
        <taxon>Giardiinae</taxon>
        <taxon>Giardia</taxon>
    </lineage>
</organism>
<dbReference type="EMBL" id="AHHH01000075">
    <property type="protein sequence ID" value="ESU42640.1"/>
    <property type="molecule type" value="Genomic_DNA"/>
</dbReference>
<dbReference type="PANTHER" id="PTHR13743:SF112">
    <property type="entry name" value="BEACH DOMAIN-CONTAINING PROTEIN"/>
    <property type="match status" value="1"/>
</dbReference>
<proteinExistence type="predicted"/>
<dbReference type="PROSITE" id="PS50197">
    <property type="entry name" value="BEACH"/>
    <property type="match status" value="1"/>
</dbReference>
<sequence>MDVGSKVRCSIQKLMDCLVAAVLRFHSELSKALVSEVVDESSDDQKLEHLILTSVLSCPQDVHEVLLGNPFLLDDAYVHKVRRLLNPASLKVLLDCAPLGNGISMTEQNAAVPYLSSIYMLTASLSDIYHRDESLQLALSSSSNNSLHQGIGPRYILLNLLNHMTTLLFFIKLDPNSHLATICFGILKRSLHTMVSGQGIDVFLPSDGQLVIDTMNQANLVTLALYSKGGLKFLFALIPLLESMHQRTFITQIATAIQVSPKFLLSRKLSILSRICKAAACKPHVYTAYLQSDGLISLQNDAINAIFAMLDRIEEYETFIWALKRSLSCLKEIIFSRVSPVHISRASGSLRTMYRSRGFMYALERLDILLSKEGIGLHELSLVLSFYVDCAQRFTNLRYNLFVYQASSSKGRNIVVKSDINVRLLHDKLESTLISILKKYFTIVTSLDTLDSEFLVCTLTNILRWTPVAVDAAFNLLLDLVRDNIKKQITADVEVAFLLHLMLLFYQVCLAISIPAQSPWLDQAEARCIKTVIHVALPFVYEECIPFLQALFPTLLPEDIPIFQKVLLGFLEMPPIVLRSVTRELLHPLASDSSLHLTCKTIYNDYFTAAAETLSAPADKLLSNFFSISWISRSYPSIVQQQLFKLLCDNLITFVEFAYVPTLHIKEGLSNNIFLVVYTRATRSAISYGNPCLEIVLLCMLFQYITLGHFSNREHQIIAFWKASASLEVLRLLQNIFNDISAASGDLAISLQNVSALVLLLIGEMLKMHTLLEETPHKGQSEHHARRYDSDLQVLVAKVMTSVLSDKASRLDLIHQCLTFLCASSASCYILPGSLFQCAPSFLLISPNKYSQQEVFKTIRQSSHSYQAERWRKLVSRGFTVFQSVSYELLLLDSITLHADISVSLLFLSTPSLVLWQASSHRSLRFTTKILDYLHDLSTENKSYFSRRNLNLFIRSCILSGEQHTLRTIADFIVKANILPTFFSAADEDSPLDVSLLAILLKQSDSLIVHNAIARYLLKYLGSELPCAYLLTERQEAPADEDGMLRFLFYLRMLFQMQVYPLLEQSFNHAILALQAGTIIPGNSLLLRSRSSPLKRARKTFSLSSLTFTVFTYCYIKNSYTMTLTLTVLGSAGDVTRLQPEVITLTIWIQDASVFFSTNATVSSSKYSVPLAERAEWIYVEAAFSSSNLALSCYTTLSDTNSLVASIPLSISIASPLEAQLDVDAAIRVLYLSDDALNAVSSVAASCTSRIYPIAVYAQPQNDQQHFQRSQAPTFTWTYAETIGYSFVLYDAIGETELVRAIAPQDVWHYDINGLFQAFSLLFLGESDHGGKTPRYKQEFEPALLMKLLHMLQDPGTEELFSQSCGYKLLIAYFSTLQWPVRMQALHVVVVFTKLLLEFILQFKRETYPHLFLLLMKLYHELIVVPVTLYLPDTGFPREIDKASGLSCTAAEQSFYMNICQLHHKVFSEGYYLLRGAGERTTPICFIMYQLFLFCRLSDDIARSVETDSCNRPLEQFVTLIQSYAKDNNLHTNMLIQLLKCMSLPFPIMTLSSDKTLVMLLHNLYTNAIQEEAYSVIKAAPVVADLYLYEKMLLLPLVLSLDDTSVSSTLTRLMWKEWAPGQSAFHELLIDIKQLLESTDFSSPEEPGPKSFTTICNVADFFAFVLFNLLIKGEYDRFEKVLVTYAVLPLVAEDSITYPASLASLKYILGLRGSLYEDYIPIAAGLVALATLALFAQVSADLLAISNLDEGNRNYSALDGSVSLLIRLFDMMSLFLEQSVAANPYTPITLSILSAICAFSKEDKNPAEFLQHLVTKLSSTDTLAALLRSAPLSLICTCLNTYSKAAAEQLHQKLDVLRTSASIDVLPFSANGNSARWSPYLPDELCFCPIGSLFTNVPGMKAIKLEGEVSEHYVCPGCMSTVSLQGPSLEMTRLIYGNTCIICSYAPKYKLSKATATAFIDSFGVFSGIVHFEMMNVSLDRRFSLDDQKRIESRSKGDPKTKLDSRPNLSVDSSTALHLFYQKYLYSRESTVAHFLLPHPIYKPMHHLSSQRLVLLSPSTFSYPSVRLSPAVVHSDVNSRLQDSCLTDIGGALPPLSSTSLRQYSITNNKADRRLIEFGDVLVVSLLYTGCGVLSLRVSSDLSDKTEKQAPPIGEQIIIMDKHREKMSFSVADTEPSFVACTGQQNQTFLFNWARFDQRSDSDEDSIGGSLQAADETTNSAIKERQEAESFSILRRLLCTKDNPRSIHLESSFSTKQDSFGRRISYGLYDYCMSNGNKNYHKYKDVELSIEFSRILYMIPLFFIRMQPALQILESSGAVYVLLFKTQEHAVKLIHSYGYYRRFGSGEPGGGSAYGTYYYYTKSLYKKKGVLLDFETIISTFQADLLMHLRSLLSRRVSLLMANNAISLTAVHFSVFTLLSTMNLLAARSPVVSYIYSIFPALSPRKSSKVRNLKYPLPAQSTTALCKSITKYAEMSLSELQGASSQESVAATTFLNDILKQSTQMLEKAITASSDDAIAFFRKSLEKANLSSSAIKLLSTNPLFRTFVSNNMTLPYYCFCVEPFTSLQRSLQSGCLDAFSRLFIGLRSHWEKVELGSSFHEAIPELFYSPYIFTNTNGLQLASDAETITEALQSTPSQAIDVTYAQRIALESTIFSNQLSQAGLRSWIELLFGSKQQSLDALNLFPSSTVECYPGEANIATSLYFGTYPMRLHQDELSKLLSLMDNANKPAKVVEELVLTHSVDIRKHLHAVPFEQLTPGSVQSIDGECELVFRHFNQPAFCVAGRHITPANYITGMLWTTEDCTIMDAHMLYFDVNRQEISVFELSKAFIDSFHGVSKGGGTNSLFSIPTGGNLGRDQDSGGLNTPEQLVVGAQYPLAGHIVILGFSHVSGLRPYLLTNVPVAQLAKQGKTVGMHVVTFKLASSLSRRYPTSKNVVVSRIDSAGYMPFYGHVIHLYTNQGIILANIRDLFANAQPQLFIIQHCPLDVGYYDRLITATFLHVPELSLICYYSSHILHVLEYNSLHRAVSYGSRETDSPYLLTKFIISYEEKLSITYCAVHERQGLIAVGLSVLDNDSAANSDKALRYCIYLYTLGNIHIKHWTCLYLCNISLSLGDMTMALQGICS</sequence>
<dbReference type="SMART" id="SM01026">
    <property type="entry name" value="Beach"/>
    <property type="match status" value="1"/>
</dbReference>
<dbReference type="InterPro" id="IPR050865">
    <property type="entry name" value="BEACH_Domain"/>
</dbReference>
<reference evidence="2 3" key="2">
    <citation type="journal article" date="2013" name="Genome Biol. Evol.">
        <title>Genome sequencing of Giardia lamblia genotypes A2 and B isolates (DH and GS) and comparative analysis with the genomes of genotypes A1 and E (WB and Pig).</title>
        <authorList>
            <person name="Adam R.D."/>
            <person name="Dahlstrom E.W."/>
            <person name="Martens C.A."/>
            <person name="Bruno D.P."/>
            <person name="Barbian K.D."/>
            <person name="Ricklefs S.M."/>
            <person name="Hernandez M.M."/>
            <person name="Narla N.P."/>
            <person name="Patel R.B."/>
            <person name="Porcella S.F."/>
            <person name="Nash T.E."/>
        </authorList>
    </citation>
    <scope>NUCLEOTIDE SEQUENCE [LARGE SCALE GENOMIC DNA]</scope>
    <source>
        <strain evidence="2 3">GS</strain>
    </source>
</reference>
<dbReference type="VEuPathDB" id="GiardiaDB:QR46_0153"/>
<comment type="caution">
    <text evidence="2">The sequence shown here is derived from an EMBL/GenBank/DDBJ whole genome shotgun (WGS) entry which is preliminary data.</text>
</comment>
<name>V6U068_GIAIN</name>
<dbReference type="Proteomes" id="UP000018040">
    <property type="component" value="Unassembled WGS sequence"/>
</dbReference>
<dbReference type="InterPro" id="IPR036372">
    <property type="entry name" value="BEACH_dom_sf"/>
</dbReference>
<feature type="domain" description="BEACH" evidence="1">
    <location>
        <begin position="2393"/>
        <end position="2744"/>
    </location>
</feature>
<evidence type="ECO:0000313" key="3">
    <source>
        <dbReference type="Proteomes" id="UP000018040"/>
    </source>
</evidence>